<dbReference type="EMBL" id="SNXY01000008">
    <property type="protein sequence ID" value="TDP84016.1"/>
    <property type="molecule type" value="Genomic_DNA"/>
</dbReference>
<evidence type="ECO:0000313" key="5">
    <source>
        <dbReference type="EMBL" id="TDP84016.1"/>
    </source>
</evidence>
<proteinExistence type="inferred from homology"/>
<dbReference type="CDD" id="cd02002">
    <property type="entry name" value="TPP_BFDC"/>
    <property type="match status" value="1"/>
</dbReference>
<gene>
    <name evidence="5" type="ORF">EDD54_2619</name>
</gene>
<dbReference type="CDD" id="cd07035">
    <property type="entry name" value="TPP_PYR_POX_like"/>
    <property type="match status" value="1"/>
</dbReference>
<accession>A0A4R6REB8</accession>
<dbReference type="RefSeq" id="WP_126539816.1">
    <property type="nucleotide sequence ID" value="NZ_BSPM01000002.1"/>
</dbReference>
<feature type="domain" description="Thiamine pyrophosphate enzyme N-terminal TPP-binding" evidence="4">
    <location>
        <begin position="1"/>
        <end position="106"/>
    </location>
</feature>
<keyword evidence="2" id="KW-0786">Thiamine pyrophosphate</keyword>
<dbReference type="GO" id="GO:0050660">
    <property type="term" value="F:flavin adenine dinucleotide binding"/>
    <property type="evidence" value="ECO:0007669"/>
    <property type="project" value="TreeGrafter"/>
</dbReference>
<name>A0A4R6REB8_9HYPH</name>
<dbReference type="GO" id="GO:0003984">
    <property type="term" value="F:acetolactate synthase activity"/>
    <property type="evidence" value="ECO:0007669"/>
    <property type="project" value="TreeGrafter"/>
</dbReference>
<dbReference type="Gene3D" id="3.40.50.970">
    <property type="match status" value="2"/>
</dbReference>
<dbReference type="Pfam" id="PF02775">
    <property type="entry name" value="TPP_enzyme_C"/>
    <property type="match status" value="1"/>
</dbReference>
<dbReference type="OrthoDB" id="9773408at2"/>
<dbReference type="SUPFAM" id="SSF52518">
    <property type="entry name" value="Thiamin diphosphate-binding fold (THDP-binding)"/>
    <property type="match status" value="2"/>
</dbReference>
<dbReference type="PANTHER" id="PTHR18968">
    <property type="entry name" value="THIAMINE PYROPHOSPHATE ENZYMES"/>
    <property type="match status" value="1"/>
</dbReference>
<dbReference type="AlphaFoldDB" id="A0A4R6REB8"/>
<keyword evidence="6" id="KW-1185">Reference proteome</keyword>
<protein>
    <submittedName>
        <fullName evidence="5">Acetolactate synthase-1/2/3 large subunit</fullName>
    </submittedName>
</protein>
<dbReference type="PANTHER" id="PTHR18968:SF86">
    <property type="entry name" value="ACETOLACTATE SYNTHASE LARGE SUBUNIT ILVX-RELATED"/>
    <property type="match status" value="1"/>
</dbReference>
<feature type="domain" description="Thiamine pyrophosphate enzyme TPP-binding" evidence="3">
    <location>
        <begin position="387"/>
        <end position="515"/>
    </location>
</feature>
<dbReference type="Pfam" id="PF02776">
    <property type="entry name" value="TPP_enzyme_N"/>
    <property type="match status" value="1"/>
</dbReference>
<evidence type="ECO:0000256" key="2">
    <source>
        <dbReference type="ARBA" id="ARBA00023052"/>
    </source>
</evidence>
<dbReference type="GO" id="GO:0044281">
    <property type="term" value="P:small molecule metabolic process"/>
    <property type="evidence" value="ECO:0007669"/>
    <property type="project" value="UniProtKB-ARBA"/>
</dbReference>
<organism evidence="5 6">
    <name type="scientific">Oharaeibacter diazotrophicus</name>
    <dbReference type="NCBI Taxonomy" id="1920512"/>
    <lineage>
        <taxon>Bacteria</taxon>
        <taxon>Pseudomonadati</taxon>
        <taxon>Pseudomonadota</taxon>
        <taxon>Alphaproteobacteria</taxon>
        <taxon>Hyphomicrobiales</taxon>
        <taxon>Pleomorphomonadaceae</taxon>
        <taxon>Oharaeibacter</taxon>
    </lineage>
</organism>
<sequence>MNGAEALCGALLDGGIDVCFANPGTSEMHFVAALDRRPEMRCILGLAEGVVTAAADGYARMAGRPAAALLHLGPGLANGLANLHNARRARSPMVVVVGDHATWHVAADAPLTTDIEGLARPMSDHVTRLAPGESVAAGARRALEAARATPGIATLILPADVAWGPETAAAVAGPAPARRGFDAAAVAAVAVALADARRAGRRAGLLLAGDALRGAALADAARIAAATGARLLSEMFNARVERGAGRPAAPKVPYPVDVATGFLADLDLVVLVGARPPAGFFGYPGKPSFLARPDCMIVRLAEGTDDLPAALAALADAVDASATIPAGPDAPLPPDPADGRLDADAIAAVVARALPEGAVLVEEALTAGAPLYAATAGAAPHDLLQLTGGAIGIGIPLAAGAAVGAPGRKVVSMQADGSGMYTVQGLWTQAREGLDVVTVILSNRAYAILYGEMRGVGVAEIGRNARRMFDLDGPPLDWVALARGMGVPGIRCDDVAGFRRAFAAAVAEPGPFLIEAVL</sequence>
<dbReference type="InterPro" id="IPR012001">
    <property type="entry name" value="Thiamin_PyroP_enz_TPP-bd_dom"/>
</dbReference>
<dbReference type="InterPro" id="IPR045229">
    <property type="entry name" value="TPP_enz"/>
</dbReference>
<evidence type="ECO:0000259" key="3">
    <source>
        <dbReference type="Pfam" id="PF02775"/>
    </source>
</evidence>
<dbReference type="Proteomes" id="UP000294547">
    <property type="component" value="Unassembled WGS sequence"/>
</dbReference>
<dbReference type="GO" id="GO:0030976">
    <property type="term" value="F:thiamine pyrophosphate binding"/>
    <property type="evidence" value="ECO:0007669"/>
    <property type="project" value="InterPro"/>
</dbReference>
<evidence type="ECO:0000313" key="6">
    <source>
        <dbReference type="Proteomes" id="UP000294547"/>
    </source>
</evidence>
<dbReference type="InterPro" id="IPR011766">
    <property type="entry name" value="TPP_enzyme_TPP-bd"/>
</dbReference>
<evidence type="ECO:0000259" key="4">
    <source>
        <dbReference type="Pfam" id="PF02776"/>
    </source>
</evidence>
<comment type="similarity">
    <text evidence="1">Belongs to the TPP enzyme family.</text>
</comment>
<dbReference type="InterPro" id="IPR029061">
    <property type="entry name" value="THDP-binding"/>
</dbReference>
<reference evidence="5 6" key="1">
    <citation type="submission" date="2019-03" db="EMBL/GenBank/DDBJ databases">
        <title>Genomic Encyclopedia of Type Strains, Phase IV (KMG-IV): sequencing the most valuable type-strain genomes for metagenomic binning, comparative biology and taxonomic classification.</title>
        <authorList>
            <person name="Goeker M."/>
        </authorList>
    </citation>
    <scope>NUCLEOTIDE SEQUENCE [LARGE SCALE GENOMIC DNA]</scope>
    <source>
        <strain evidence="5 6">DSM 102969</strain>
    </source>
</reference>
<comment type="caution">
    <text evidence="5">The sequence shown here is derived from an EMBL/GenBank/DDBJ whole genome shotgun (WGS) entry which is preliminary data.</text>
</comment>
<evidence type="ECO:0000256" key="1">
    <source>
        <dbReference type="ARBA" id="ARBA00007812"/>
    </source>
</evidence>
<dbReference type="NCBIfam" id="NF005760">
    <property type="entry name" value="PRK07586.1"/>
    <property type="match status" value="1"/>
</dbReference>